<sequence length="396" mass="42815">MNPQVSPSWSIPVATTQAVGVAVTSNSLPVGKHTHSHLEYQHNLPTLSKSPKPTIYHPPFPPITLVDFISSHVVALLGLSKAIKLVDPTLTEVITISQGDSPLQEPPPLLEPVTVLNTQAAGYSLDSMSYKDWIPSPELALAVFGFLDNISRIYHNLFVEMPSTLTIRDLREFLYQEQNVVYALSCTLAFGMVKLEYSSLLFSYNIPTESILKFVVPLRGGADHASRTQDSDTKELLTSSGSNSNSPPSQNNVTPTTEPVPLSNTSSVEPPTLSTTSSVEPSTCSAQSDPPPPIPLCDESYETPFLGGSSVDGSSNPGVSPYSHQSSCLFRFSRESSTSVSDLGVDDISATTSNIKESTGTTPTNLEVQEHSWNPRLLSLLPPLLYFPLFLLSDLI</sequence>
<dbReference type="Gene3D" id="3.10.20.90">
    <property type="entry name" value="Phosphatidylinositol 3-kinase Catalytic Subunit, Chain A, domain 1"/>
    <property type="match status" value="1"/>
</dbReference>
<dbReference type="Proteomes" id="UP000193642">
    <property type="component" value="Unassembled WGS sequence"/>
</dbReference>
<dbReference type="SUPFAM" id="SSF54236">
    <property type="entry name" value="Ubiquitin-like"/>
    <property type="match status" value="1"/>
</dbReference>
<dbReference type="OrthoDB" id="10423065at2759"/>
<dbReference type="InterPro" id="IPR029071">
    <property type="entry name" value="Ubiquitin-like_domsf"/>
</dbReference>
<dbReference type="EMBL" id="MCGO01000044">
    <property type="protein sequence ID" value="ORY38397.1"/>
    <property type="molecule type" value="Genomic_DNA"/>
</dbReference>
<dbReference type="AlphaFoldDB" id="A0A1Y2BUT1"/>
<reference evidence="2 3" key="1">
    <citation type="submission" date="2016-07" db="EMBL/GenBank/DDBJ databases">
        <title>Pervasive Adenine N6-methylation of Active Genes in Fungi.</title>
        <authorList>
            <consortium name="DOE Joint Genome Institute"/>
            <person name="Mondo S.J."/>
            <person name="Dannebaum R.O."/>
            <person name="Kuo R.C."/>
            <person name="Labutti K."/>
            <person name="Haridas S."/>
            <person name="Kuo A."/>
            <person name="Salamov A."/>
            <person name="Ahrendt S.R."/>
            <person name="Lipzen A."/>
            <person name="Sullivan W."/>
            <person name="Andreopoulos W.B."/>
            <person name="Clum A."/>
            <person name="Lindquist E."/>
            <person name="Daum C."/>
            <person name="Ramamoorthy G.K."/>
            <person name="Gryganskyi A."/>
            <person name="Culley D."/>
            <person name="Magnuson J.K."/>
            <person name="James T.Y."/>
            <person name="O'Malley M.A."/>
            <person name="Stajich J.E."/>
            <person name="Spatafora J.W."/>
            <person name="Visel A."/>
            <person name="Grigoriev I.V."/>
        </authorList>
    </citation>
    <scope>NUCLEOTIDE SEQUENCE [LARGE SCALE GENOMIC DNA]</scope>
    <source>
        <strain evidence="2 3">JEL800</strain>
    </source>
</reference>
<comment type="caution">
    <text evidence="2">The sequence shown here is derived from an EMBL/GenBank/DDBJ whole genome shotgun (WGS) entry which is preliminary data.</text>
</comment>
<feature type="compositionally biased region" description="Low complexity" evidence="1">
    <location>
        <begin position="238"/>
        <end position="257"/>
    </location>
</feature>
<keyword evidence="3" id="KW-1185">Reference proteome</keyword>
<evidence type="ECO:0000313" key="3">
    <source>
        <dbReference type="Proteomes" id="UP000193642"/>
    </source>
</evidence>
<proteinExistence type="predicted"/>
<name>A0A1Y2BUT1_9FUNG</name>
<feature type="compositionally biased region" description="Polar residues" evidence="1">
    <location>
        <begin position="262"/>
        <end position="288"/>
    </location>
</feature>
<protein>
    <submittedName>
        <fullName evidence="2">Uncharacterized protein</fullName>
    </submittedName>
</protein>
<feature type="compositionally biased region" description="Basic and acidic residues" evidence="1">
    <location>
        <begin position="223"/>
        <end position="235"/>
    </location>
</feature>
<organism evidence="2 3">
    <name type="scientific">Rhizoclosmatium globosum</name>
    <dbReference type="NCBI Taxonomy" id="329046"/>
    <lineage>
        <taxon>Eukaryota</taxon>
        <taxon>Fungi</taxon>
        <taxon>Fungi incertae sedis</taxon>
        <taxon>Chytridiomycota</taxon>
        <taxon>Chytridiomycota incertae sedis</taxon>
        <taxon>Chytridiomycetes</taxon>
        <taxon>Chytridiales</taxon>
        <taxon>Chytriomycetaceae</taxon>
        <taxon>Rhizoclosmatium</taxon>
    </lineage>
</organism>
<accession>A0A1Y2BUT1</accession>
<evidence type="ECO:0000313" key="2">
    <source>
        <dbReference type="EMBL" id="ORY38397.1"/>
    </source>
</evidence>
<gene>
    <name evidence="2" type="ORF">BCR33DRAFT_430499</name>
</gene>
<evidence type="ECO:0000256" key="1">
    <source>
        <dbReference type="SAM" id="MobiDB-lite"/>
    </source>
</evidence>
<feature type="region of interest" description="Disordered" evidence="1">
    <location>
        <begin position="223"/>
        <end position="318"/>
    </location>
</feature>